<keyword evidence="2" id="KW-1185">Reference proteome</keyword>
<name>A0A4P9UW48_METBY</name>
<protein>
    <submittedName>
        <fullName evidence="1">Uncharacterized protein</fullName>
    </submittedName>
</protein>
<evidence type="ECO:0000313" key="1">
    <source>
        <dbReference type="EMBL" id="QCW83966.1"/>
    </source>
</evidence>
<reference evidence="2" key="1">
    <citation type="journal article" date="2019" name="J. Bacteriol.">
        <title>A Mutagenic Screen Identifies a TonB-Dependent Receptor Required for the Lanthanide Metal Switch in the Type I Methanotroph 'Methylotuvimicrobium buryatense' 5GB1C.</title>
        <authorList>
            <person name="Groom J.D."/>
            <person name="Ford S.M."/>
            <person name="Pesesky M.W."/>
            <person name="Lidstrom M.E."/>
        </authorList>
    </citation>
    <scope>NUCLEOTIDE SEQUENCE [LARGE SCALE GENOMIC DNA]</scope>
    <source>
        <strain evidence="2">5GB1C</strain>
    </source>
</reference>
<sequence>MKEERGKRKEERVDRHAVFLYPHQTPSAFIPFALQISAVPEGCSVKALPAWRWHRAYMGVFTASFNGRAEAGFSSTMSIIKAIARFFER</sequence>
<accession>A0A4P9UW48</accession>
<dbReference type="EMBL" id="CP035467">
    <property type="protein sequence ID" value="QCW83966.1"/>
    <property type="molecule type" value="Genomic_DNA"/>
</dbReference>
<proteinExistence type="predicted"/>
<dbReference type="AlphaFoldDB" id="A0A4P9UW48"/>
<gene>
    <name evidence="1" type="ORF">EQU24_18250</name>
</gene>
<evidence type="ECO:0000313" key="2">
    <source>
        <dbReference type="Proteomes" id="UP000305881"/>
    </source>
</evidence>
<organism evidence="1 2">
    <name type="scientific">Methylotuvimicrobium buryatense</name>
    <name type="common">Methylomicrobium buryatense</name>
    <dbReference type="NCBI Taxonomy" id="95641"/>
    <lineage>
        <taxon>Bacteria</taxon>
        <taxon>Pseudomonadati</taxon>
        <taxon>Pseudomonadota</taxon>
        <taxon>Gammaproteobacteria</taxon>
        <taxon>Methylococcales</taxon>
        <taxon>Methylococcaceae</taxon>
        <taxon>Methylotuvimicrobium</taxon>
    </lineage>
</organism>
<dbReference type="Proteomes" id="UP000305881">
    <property type="component" value="Chromosome"/>
</dbReference>
<dbReference type="KEGG" id="mbur:EQU24_18250"/>